<evidence type="ECO:0000256" key="1">
    <source>
        <dbReference type="SAM" id="Phobius"/>
    </source>
</evidence>
<gene>
    <name evidence="2" type="primary">lptC</name>
    <name evidence="2" type="ORF">FJR47_05055</name>
</gene>
<dbReference type="Pfam" id="PF06835">
    <property type="entry name" value="LptC"/>
    <property type="match status" value="1"/>
</dbReference>
<dbReference type="InterPro" id="IPR010664">
    <property type="entry name" value="LipoPS_assembly_LptC-rel"/>
</dbReference>
<evidence type="ECO:0000313" key="2">
    <source>
        <dbReference type="EMBL" id="QFR43302.1"/>
    </source>
</evidence>
<feature type="transmembrane region" description="Helical" evidence="1">
    <location>
        <begin position="6"/>
        <end position="24"/>
    </location>
</feature>
<dbReference type="GO" id="GO:0005886">
    <property type="term" value="C:plasma membrane"/>
    <property type="evidence" value="ECO:0007669"/>
    <property type="project" value="InterPro"/>
</dbReference>
<name>A0AAJ4A3N5_9BACT</name>
<keyword evidence="1" id="KW-1133">Transmembrane helix</keyword>
<dbReference type="GO" id="GO:0015221">
    <property type="term" value="F:lipopolysaccharide transmembrane transporter activity"/>
    <property type="evidence" value="ECO:0007669"/>
    <property type="project" value="InterPro"/>
</dbReference>
<keyword evidence="3" id="KW-1185">Reference proteome</keyword>
<dbReference type="Proteomes" id="UP000326061">
    <property type="component" value="Chromosome"/>
</dbReference>
<sequence>MNINYYFLFISVCLIMILFLFKPLEIKQQSFTEVPLFSISFFTMYELDSKGLITLMNGEKAIRYADRYTIDKMDYTDNSKKYIANMKSNSGIYKDDIVYLNGDVVYFRQDGLTFETQKAVYNKKTNIATADGDYVLYKGTNRVTGRELKYNNSLQRVESKDVKAIYQLKESTK</sequence>
<keyword evidence="1" id="KW-0812">Transmembrane</keyword>
<evidence type="ECO:0000313" key="3">
    <source>
        <dbReference type="Proteomes" id="UP000326061"/>
    </source>
</evidence>
<protein>
    <submittedName>
        <fullName evidence="2">LPS export ABC transporter periplasmic protein LptC</fullName>
    </submittedName>
</protein>
<dbReference type="Gene3D" id="2.60.450.10">
    <property type="entry name" value="Lipopolysaccharide (LPS) transport protein A like domain"/>
    <property type="match status" value="1"/>
</dbReference>
<dbReference type="EMBL" id="CP041166">
    <property type="protein sequence ID" value="QFR43302.1"/>
    <property type="molecule type" value="Genomic_DNA"/>
</dbReference>
<organism evidence="2 3">
    <name type="scientific">Sulfurimonas xiamenensis</name>
    <dbReference type="NCBI Taxonomy" id="2590021"/>
    <lineage>
        <taxon>Bacteria</taxon>
        <taxon>Pseudomonadati</taxon>
        <taxon>Campylobacterota</taxon>
        <taxon>Epsilonproteobacteria</taxon>
        <taxon>Campylobacterales</taxon>
        <taxon>Sulfurimonadaceae</taxon>
        <taxon>Sulfurimonas</taxon>
    </lineage>
</organism>
<dbReference type="AlphaFoldDB" id="A0AAJ4A3N5"/>
<keyword evidence="1" id="KW-0472">Membrane</keyword>
<dbReference type="KEGG" id="suln:FJR47_05055"/>
<accession>A0AAJ4A3N5</accession>
<proteinExistence type="predicted"/>
<dbReference type="NCBIfam" id="TIGR04409">
    <property type="entry name" value="LptC_YrbK"/>
    <property type="match status" value="1"/>
</dbReference>
<reference evidence="3" key="1">
    <citation type="submission" date="2019-06" db="EMBL/GenBank/DDBJ databases">
        <title>Sulfurimonas gotlandica sp. nov., a chemoautotrophic and psychrotolerant epsilonproteobacterium isolated from a pelagic redoxcline, and an emended description of the genus Sulfurimonas.</title>
        <authorList>
            <person name="Wang S."/>
            <person name="Jiang L."/>
            <person name="Shao Z."/>
        </authorList>
    </citation>
    <scope>NUCLEOTIDE SEQUENCE [LARGE SCALE GENOMIC DNA]</scope>
    <source>
        <strain evidence="3">1-1N</strain>
    </source>
</reference>
<dbReference type="InterPro" id="IPR026265">
    <property type="entry name" value="LptC"/>
</dbReference>